<feature type="transmembrane region" description="Helical" evidence="10">
    <location>
        <begin position="116"/>
        <end position="136"/>
    </location>
</feature>
<evidence type="ECO:0000256" key="8">
    <source>
        <dbReference type="ARBA" id="ARBA00022989"/>
    </source>
</evidence>
<dbReference type="Pfam" id="PF00822">
    <property type="entry name" value="PMP22_Claudin"/>
    <property type="match status" value="1"/>
</dbReference>
<evidence type="ECO:0000313" key="11">
    <source>
        <dbReference type="Ensembl" id="ENSECRP00000029685.1"/>
    </source>
</evidence>
<dbReference type="GO" id="GO:0005886">
    <property type="term" value="C:plasma membrane"/>
    <property type="evidence" value="ECO:0007669"/>
    <property type="project" value="UniProtKB-SubCell"/>
</dbReference>
<dbReference type="InterPro" id="IPR017974">
    <property type="entry name" value="Claudin_CS"/>
</dbReference>
<evidence type="ECO:0000256" key="4">
    <source>
        <dbReference type="ARBA" id="ARBA00022427"/>
    </source>
</evidence>
<evidence type="ECO:0008006" key="13">
    <source>
        <dbReference type="Google" id="ProtNLM"/>
    </source>
</evidence>
<evidence type="ECO:0000256" key="2">
    <source>
        <dbReference type="ARBA" id="ARBA00004651"/>
    </source>
</evidence>
<keyword evidence="5" id="KW-1003">Cell membrane</keyword>
<dbReference type="PROSITE" id="PS01346">
    <property type="entry name" value="CLAUDIN"/>
    <property type="match status" value="1"/>
</dbReference>
<keyword evidence="7" id="KW-0965">Cell junction</keyword>
<dbReference type="InterPro" id="IPR006187">
    <property type="entry name" value="Claudin"/>
</dbReference>
<dbReference type="PANTHER" id="PTHR12002">
    <property type="entry name" value="CLAUDIN"/>
    <property type="match status" value="1"/>
</dbReference>
<evidence type="ECO:0000256" key="7">
    <source>
        <dbReference type="ARBA" id="ARBA00022949"/>
    </source>
</evidence>
<dbReference type="GO" id="GO:0005923">
    <property type="term" value="C:bicellular tight junction"/>
    <property type="evidence" value="ECO:0007669"/>
    <property type="project" value="UniProtKB-SubCell"/>
</dbReference>
<evidence type="ECO:0000256" key="1">
    <source>
        <dbReference type="ARBA" id="ARBA00004435"/>
    </source>
</evidence>
<name>A0A8C4TI55_ERPCA</name>
<proteinExistence type="inferred from homology"/>
<dbReference type="Proteomes" id="UP000694620">
    <property type="component" value="Chromosome 14"/>
</dbReference>
<feature type="transmembrane region" description="Helical" evidence="10">
    <location>
        <begin position="6"/>
        <end position="25"/>
    </location>
</feature>
<evidence type="ECO:0000256" key="6">
    <source>
        <dbReference type="ARBA" id="ARBA00022692"/>
    </source>
</evidence>
<feature type="transmembrane region" description="Helical" evidence="10">
    <location>
        <begin position="157"/>
        <end position="177"/>
    </location>
</feature>
<dbReference type="GeneTree" id="ENSGT00960000192694"/>
<keyword evidence="9 10" id="KW-0472">Membrane</keyword>
<feature type="transmembrane region" description="Helical" evidence="10">
    <location>
        <begin position="81"/>
        <end position="104"/>
    </location>
</feature>
<keyword evidence="6 10" id="KW-0812">Transmembrane</keyword>
<reference evidence="11" key="2">
    <citation type="submission" date="2025-08" db="UniProtKB">
        <authorList>
            <consortium name="Ensembl"/>
        </authorList>
    </citation>
    <scope>IDENTIFICATION</scope>
</reference>
<protein>
    <recommendedName>
        <fullName evidence="13">Claudin</fullName>
    </recommendedName>
</protein>
<keyword evidence="4" id="KW-0796">Tight junction</keyword>
<comment type="subcellular location">
    <subcellularLocation>
        <location evidence="1">Cell junction</location>
        <location evidence="1">Tight junction</location>
    </subcellularLocation>
    <subcellularLocation>
        <location evidence="2">Cell membrane</location>
        <topology evidence="2">Multi-pass membrane protein</topology>
    </subcellularLocation>
</comment>
<dbReference type="PRINTS" id="PR01077">
    <property type="entry name" value="CLAUDIN"/>
</dbReference>
<dbReference type="GO" id="GO:0005198">
    <property type="term" value="F:structural molecule activity"/>
    <property type="evidence" value="ECO:0007669"/>
    <property type="project" value="InterPro"/>
</dbReference>
<dbReference type="InterPro" id="IPR004031">
    <property type="entry name" value="PMP22/EMP/MP20/Claudin"/>
</dbReference>
<comment type="similarity">
    <text evidence="3">Belongs to the claudin family.</text>
</comment>
<dbReference type="Ensembl" id="ENSECRT00000030315.1">
    <property type="protein sequence ID" value="ENSECRP00000029685.1"/>
    <property type="gene ID" value="ENSECRG00000020147.1"/>
</dbReference>
<organism evidence="11 12">
    <name type="scientific">Erpetoichthys calabaricus</name>
    <name type="common">Rope fish</name>
    <name type="synonym">Calamoichthys calabaricus</name>
    <dbReference type="NCBI Taxonomy" id="27687"/>
    <lineage>
        <taxon>Eukaryota</taxon>
        <taxon>Metazoa</taxon>
        <taxon>Chordata</taxon>
        <taxon>Craniata</taxon>
        <taxon>Vertebrata</taxon>
        <taxon>Euteleostomi</taxon>
        <taxon>Actinopterygii</taxon>
        <taxon>Polypteriformes</taxon>
        <taxon>Polypteridae</taxon>
        <taxon>Erpetoichthys</taxon>
    </lineage>
</organism>
<keyword evidence="12" id="KW-1185">Reference proteome</keyword>
<dbReference type="Gene3D" id="1.20.140.150">
    <property type="match status" value="1"/>
</dbReference>
<reference evidence="11" key="3">
    <citation type="submission" date="2025-09" db="UniProtKB">
        <authorList>
            <consortium name="Ensembl"/>
        </authorList>
    </citation>
    <scope>IDENTIFICATION</scope>
</reference>
<evidence type="ECO:0000256" key="5">
    <source>
        <dbReference type="ARBA" id="ARBA00022475"/>
    </source>
</evidence>
<reference evidence="11" key="1">
    <citation type="submission" date="2021-06" db="EMBL/GenBank/DDBJ databases">
        <authorList>
            <consortium name="Wellcome Sanger Institute Data Sharing"/>
        </authorList>
    </citation>
    <scope>NUCLEOTIDE SEQUENCE [LARGE SCALE GENOMIC DNA]</scope>
</reference>
<evidence type="ECO:0000313" key="12">
    <source>
        <dbReference type="Proteomes" id="UP000694620"/>
    </source>
</evidence>
<evidence type="ECO:0000256" key="3">
    <source>
        <dbReference type="ARBA" id="ARBA00008295"/>
    </source>
</evidence>
<evidence type="ECO:0000256" key="10">
    <source>
        <dbReference type="SAM" id="Phobius"/>
    </source>
</evidence>
<keyword evidence="8 10" id="KW-1133">Transmembrane helix</keyword>
<sequence>MATCSMIFGLILTPLGWILLLTATVTPQWREFAQRPGYSLDLFFYDGLWETCKEVTTFNIRECKPLLKEAVASWWIHLQRFLTIISVIIGALSYVAAHIGVHWWDDNSMPNLTGSAGLFIALAGSLYICVVSYSAFEILSAIMDSAIEVAEKFSMGTCLYLGWCGGFVVLISGILLMCNYSCKCPARDTDLHYGPNRNIASIYSIIIGGSKGHVHIYVILEARTEWPLINYMSGHSVSGDCPLFYTLCSGF</sequence>
<evidence type="ECO:0000256" key="9">
    <source>
        <dbReference type="ARBA" id="ARBA00023136"/>
    </source>
</evidence>
<accession>A0A8C4TI55</accession>
<dbReference type="AlphaFoldDB" id="A0A8C4TI55"/>